<reference evidence="3 4" key="1">
    <citation type="submission" date="2016-10" db="EMBL/GenBank/DDBJ databases">
        <authorList>
            <person name="de Groot N.N."/>
        </authorList>
    </citation>
    <scope>NUCLEOTIDE SEQUENCE [LARGE SCALE GENOMIC DNA]</scope>
    <source>
        <strain evidence="3 4">DSM 43357</strain>
    </source>
</reference>
<dbReference type="STRING" id="46177.SAMN05660976_02177"/>
<accession>A0A1H7NUR0</accession>
<keyword evidence="2" id="KW-0472">Membrane</keyword>
<dbReference type="EMBL" id="FOBF01000004">
    <property type="protein sequence ID" value="SEL27400.1"/>
    <property type="molecule type" value="Genomic_DNA"/>
</dbReference>
<feature type="region of interest" description="Disordered" evidence="1">
    <location>
        <begin position="1"/>
        <end position="30"/>
    </location>
</feature>
<organism evidence="3 4">
    <name type="scientific">Nonomuraea pusilla</name>
    <dbReference type="NCBI Taxonomy" id="46177"/>
    <lineage>
        <taxon>Bacteria</taxon>
        <taxon>Bacillati</taxon>
        <taxon>Actinomycetota</taxon>
        <taxon>Actinomycetes</taxon>
        <taxon>Streptosporangiales</taxon>
        <taxon>Streptosporangiaceae</taxon>
        <taxon>Nonomuraea</taxon>
    </lineage>
</organism>
<dbReference type="Proteomes" id="UP000198953">
    <property type="component" value="Unassembled WGS sequence"/>
</dbReference>
<dbReference type="Pfam" id="PF09534">
    <property type="entry name" value="Trp_oprn_chp"/>
    <property type="match status" value="1"/>
</dbReference>
<dbReference type="RefSeq" id="WP_091099952.1">
    <property type="nucleotide sequence ID" value="NZ_FOBF01000004.1"/>
</dbReference>
<evidence type="ECO:0000256" key="1">
    <source>
        <dbReference type="SAM" id="MobiDB-lite"/>
    </source>
</evidence>
<feature type="transmembrane region" description="Helical" evidence="2">
    <location>
        <begin position="54"/>
        <end position="72"/>
    </location>
</feature>
<gene>
    <name evidence="3" type="ORF">SAMN05660976_02177</name>
</gene>
<keyword evidence="4" id="KW-1185">Reference proteome</keyword>
<evidence type="ECO:0000313" key="4">
    <source>
        <dbReference type="Proteomes" id="UP000198953"/>
    </source>
</evidence>
<evidence type="ECO:0000313" key="3">
    <source>
        <dbReference type="EMBL" id="SEL27400.1"/>
    </source>
</evidence>
<dbReference type="AlphaFoldDB" id="A0A1H7NUR0"/>
<feature type="transmembrane region" description="Helical" evidence="2">
    <location>
        <begin position="92"/>
        <end position="112"/>
    </location>
</feature>
<keyword evidence="2" id="KW-1133">Transmembrane helix</keyword>
<name>A0A1H7NUR0_9ACTN</name>
<keyword evidence="2" id="KW-0812">Transmembrane</keyword>
<dbReference type="NCBIfam" id="TIGR02234">
    <property type="entry name" value="trp_oprn_chp"/>
    <property type="match status" value="1"/>
</dbReference>
<sequence length="237" mass="23069">MSGEQGAAPGDAAGRAGRVPGGAAGGPAEAGAAAGEPVEAGAAGAGRAAGRREMVACLGLTALGCLLVLLAAGRDWVRVASGGVTVPTGGELSPVLTPLALAALAGVVAVLATKGAGRRIVGALVALCGAGAGLGVWSALGADGVAAWLRERNVLRGASEIPWEAVPLWPVVAGAGAALVLAGGVLTALRGTRWAGMSARYERAASTSAAEGRKAAGRDDRDLWDALDRGDDPTDSR</sequence>
<evidence type="ECO:0000256" key="2">
    <source>
        <dbReference type="SAM" id="Phobius"/>
    </source>
</evidence>
<protein>
    <submittedName>
        <fullName evidence="3">Trp region conserved hypothetical membrane protein</fullName>
    </submittedName>
</protein>
<proteinExistence type="predicted"/>
<dbReference type="InterPro" id="IPR019051">
    <property type="entry name" value="Trp_biosyn_TM_oprn/chp"/>
</dbReference>
<feature type="transmembrane region" description="Helical" evidence="2">
    <location>
        <begin position="124"/>
        <end position="148"/>
    </location>
</feature>
<dbReference type="InterPro" id="IPR011746">
    <property type="entry name" value="Trp_synth-assoc_CHP"/>
</dbReference>
<feature type="compositionally biased region" description="Basic and acidic residues" evidence="1">
    <location>
        <begin position="211"/>
        <end position="237"/>
    </location>
</feature>
<feature type="compositionally biased region" description="Low complexity" evidence="1">
    <location>
        <begin position="1"/>
        <end position="18"/>
    </location>
</feature>
<feature type="transmembrane region" description="Helical" evidence="2">
    <location>
        <begin position="168"/>
        <end position="189"/>
    </location>
</feature>
<feature type="region of interest" description="Disordered" evidence="1">
    <location>
        <begin position="206"/>
        <end position="237"/>
    </location>
</feature>